<protein>
    <submittedName>
        <fullName evidence="1">Uncharacterized protein</fullName>
    </submittedName>
</protein>
<organism evidence="1 2">
    <name type="scientific">Jeotgalicoccus aerolatus</name>
    <dbReference type="NCBI Taxonomy" id="709510"/>
    <lineage>
        <taxon>Bacteria</taxon>
        <taxon>Bacillati</taxon>
        <taxon>Bacillota</taxon>
        <taxon>Bacilli</taxon>
        <taxon>Bacillales</taxon>
        <taxon>Staphylococcaceae</taxon>
        <taxon>Jeotgalicoccus</taxon>
    </lineage>
</organism>
<dbReference type="OrthoDB" id="3233233at2"/>
<dbReference type="Pfam" id="PF19673">
    <property type="entry name" value="DUF6176"/>
    <property type="match status" value="1"/>
</dbReference>
<proteinExistence type="predicted"/>
<dbReference type="Proteomes" id="UP000242700">
    <property type="component" value="Unassembled WGS sequence"/>
</dbReference>
<evidence type="ECO:0000313" key="2">
    <source>
        <dbReference type="Proteomes" id="UP000242700"/>
    </source>
</evidence>
<dbReference type="EMBL" id="FNFI01000004">
    <property type="protein sequence ID" value="SDK03393.1"/>
    <property type="molecule type" value="Genomic_DNA"/>
</dbReference>
<dbReference type="RefSeq" id="WP_092596441.1">
    <property type="nucleotide sequence ID" value="NZ_FNFI01000004.1"/>
</dbReference>
<sequence length="120" mass="14343">MQVELTRFRVKKGKEELTDQWMEFLNKHMNDALLTLDGEKMFVETIMRDSMGDYEYLYWYSIQADDGDSNSETEKCIDTKHLEYFDKCIDRTYRPKNLKTEVVMIPQRIKKQIEAAAEEV</sequence>
<dbReference type="AlphaFoldDB" id="A0A1G8YL27"/>
<accession>A0A1G8YL27</accession>
<evidence type="ECO:0000313" key="1">
    <source>
        <dbReference type="EMBL" id="SDK03393.1"/>
    </source>
</evidence>
<gene>
    <name evidence="1" type="ORF">SAMN05216187_104138</name>
</gene>
<reference evidence="2" key="1">
    <citation type="submission" date="2016-10" db="EMBL/GenBank/DDBJ databases">
        <authorList>
            <person name="Varghese N."/>
            <person name="Submissions S."/>
        </authorList>
    </citation>
    <scope>NUCLEOTIDE SEQUENCE [LARGE SCALE GENOMIC DNA]</scope>
    <source>
        <strain evidence="2">CGMCC 1.8911</strain>
    </source>
</reference>
<name>A0A1G8YL27_9STAP</name>
<dbReference type="STRING" id="586411.SAMN05216187_104138"/>
<dbReference type="InterPro" id="IPR046174">
    <property type="entry name" value="DUF6176"/>
</dbReference>